<keyword evidence="4" id="KW-0408">Iron</keyword>
<evidence type="ECO:0000256" key="4">
    <source>
        <dbReference type="ARBA" id="ARBA00023004"/>
    </source>
</evidence>
<dbReference type="AlphaFoldDB" id="A0A5N6L1B6"/>
<dbReference type="EMBL" id="VIBQ01000057">
    <property type="protein sequence ID" value="KAB8532595.1"/>
    <property type="molecule type" value="Genomic_DNA"/>
</dbReference>
<dbReference type="InterPro" id="IPR027443">
    <property type="entry name" value="IPNS-like_sf"/>
</dbReference>
<proteinExistence type="inferred from homology"/>
<evidence type="ECO:0000256" key="1">
    <source>
        <dbReference type="ARBA" id="ARBA00008056"/>
    </source>
</evidence>
<reference evidence="6 7" key="1">
    <citation type="submission" date="2019-06" db="EMBL/GenBank/DDBJ databases">
        <title>A chromosomal-level reference genome of Carpinus fangiana (Coryloideae, Betulaceae).</title>
        <authorList>
            <person name="Yang X."/>
            <person name="Wang Z."/>
            <person name="Zhang L."/>
            <person name="Hao G."/>
            <person name="Liu J."/>
            <person name="Yang Y."/>
        </authorList>
    </citation>
    <scope>NUCLEOTIDE SEQUENCE [LARGE SCALE GENOMIC DNA]</scope>
    <source>
        <strain evidence="6">Cfa_2016G</strain>
        <tissue evidence="6">Leaf</tissue>
    </source>
</reference>
<evidence type="ECO:0000256" key="3">
    <source>
        <dbReference type="ARBA" id="ARBA00023002"/>
    </source>
</evidence>
<dbReference type="InterPro" id="IPR044861">
    <property type="entry name" value="IPNS-like_FE2OG_OXY"/>
</dbReference>
<dbReference type="GO" id="GO:0016491">
    <property type="term" value="F:oxidoreductase activity"/>
    <property type="evidence" value="ECO:0007669"/>
    <property type="project" value="UniProtKB-KW"/>
</dbReference>
<dbReference type="PANTHER" id="PTHR10209:SF867">
    <property type="entry name" value="2-OXOGLUTARATE (2OG) AND FE(II)-DEPENDENT OXYGENASE SUPERFAMILY PROTEIN"/>
    <property type="match status" value="1"/>
</dbReference>
<feature type="domain" description="Isopenicillin N synthase-like Fe(2+) 2OG dioxygenase" evidence="5">
    <location>
        <begin position="34"/>
        <end position="95"/>
    </location>
</feature>
<evidence type="ECO:0000313" key="6">
    <source>
        <dbReference type="EMBL" id="KAB8532595.1"/>
    </source>
</evidence>
<dbReference type="Pfam" id="PF03171">
    <property type="entry name" value="2OG-FeII_Oxy"/>
    <property type="match status" value="1"/>
</dbReference>
<organism evidence="6 7">
    <name type="scientific">Carpinus fangiana</name>
    <dbReference type="NCBI Taxonomy" id="176857"/>
    <lineage>
        <taxon>Eukaryota</taxon>
        <taxon>Viridiplantae</taxon>
        <taxon>Streptophyta</taxon>
        <taxon>Embryophyta</taxon>
        <taxon>Tracheophyta</taxon>
        <taxon>Spermatophyta</taxon>
        <taxon>Magnoliopsida</taxon>
        <taxon>eudicotyledons</taxon>
        <taxon>Gunneridae</taxon>
        <taxon>Pentapetalae</taxon>
        <taxon>rosids</taxon>
        <taxon>fabids</taxon>
        <taxon>Fagales</taxon>
        <taxon>Betulaceae</taxon>
        <taxon>Carpinus</taxon>
    </lineage>
</organism>
<dbReference type="Proteomes" id="UP000327013">
    <property type="component" value="Unassembled WGS sequence"/>
</dbReference>
<comment type="caution">
    <text evidence="6">The sequence shown here is derived from an EMBL/GenBank/DDBJ whole genome shotgun (WGS) entry which is preliminary data.</text>
</comment>
<evidence type="ECO:0000259" key="5">
    <source>
        <dbReference type="Pfam" id="PF03171"/>
    </source>
</evidence>
<keyword evidence="2" id="KW-0479">Metal-binding</keyword>
<protein>
    <recommendedName>
        <fullName evidence="5">Isopenicillin N synthase-like Fe(2+) 2OG dioxygenase domain-containing protein</fullName>
    </recommendedName>
</protein>
<keyword evidence="7" id="KW-1185">Reference proteome</keyword>
<dbReference type="GO" id="GO:0046872">
    <property type="term" value="F:metal ion binding"/>
    <property type="evidence" value="ECO:0007669"/>
    <property type="project" value="UniProtKB-KW"/>
</dbReference>
<evidence type="ECO:0000256" key="2">
    <source>
        <dbReference type="ARBA" id="ARBA00022723"/>
    </source>
</evidence>
<keyword evidence="3" id="KW-0560">Oxidoreductase</keyword>
<name>A0A5N6L1B6_9ROSI</name>
<dbReference type="Gene3D" id="2.60.120.330">
    <property type="entry name" value="B-lactam Antibiotic, Isopenicillin N Synthase, Chain"/>
    <property type="match status" value="1"/>
</dbReference>
<accession>A0A5N6L1B6</accession>
<sequence length="133" mass="14779">MSKLCSTVLDVVAATPLYGPCIFDEFQANEPACPLRLLHYPPTPTHVPGKKRQLGASAHTDFGAVILLLQDEHPGLEVLDQEMGGWVGVPPRKGACDQYERHDEQYYSWRIQEQRASGGQRSSSGSVQYRLLL</sequence>
<dbReference type="OrthoDB" id="288590at2759"/>
<comment type="similarity">
    <text evidence="1">Belongs to the iron/ascorbate-dependent oxidoreductase family.</text>
</comment>
<evidence type="ECO:0000313" key="7">
    <source>
        <dbReference type="Proteomes" id="UP000327013"/>
    </source>
</evidence>
<dbReference type="SUPFAM" id="SSF51197">
    <property type="entry name" value="Clavaminate synthase-like"/>
    <property type="match status" value="1"/>
</dbReference>
<gene>
    <name evidence="6" type="ORF">FH972_025540</name>
</gene>
<dbReference type="PANTHER" id="PTHR10209">
    <property type="entry name" value="OXIDOREDUCTASE, 2OG-FE II OXYGENASE FAMILY PROTEIN"/>
    <property type="match status" value="1"/>
</dbReference>